<protein>
    <submittedName>
        <fullName evidence="2">Uncharacterized protein</fullName>
    </submittedName>
</protein>
<accession>A0A9N9QFB8</accession>
<proteinExistence type="predicted"/>
<dbReference type="AlphaFoldDB" id="A0A9N9QFB8"/>
<evidence type="ECO:0000313" key="2">
    <source>
        <dbReference type="EMBL" id="CAG9762370.1"/>
    </source>
</evidence>
<gene>
    <name evidence="2" type="ORF">CEUTPL_LOCUS3050</name>
</gene>
<evidence type="ECO:0000256" key="1">
    <source>
        <dbReference type="SAM" id="MobiDB-lite"/>
    </source>
</evidence>
<organism evidence="2 3">
    <name type="scientific">Ceutorhynchus assimilis</name>
    <name type="common">cabbage seed weevil</name>
    <dbReference type="NCBI Taxonomy" id="467358"/>
    <lineage>
        <taxon>Eukaryota</taxon>
        <taxon>Metazoa</taxon>
        <taxon>Ecdysozoa</taxon>
        <taxon>Arthropoda</taxon>
        <taxon>Hexapoda</taxon>
        <taxon>Insecta</taxon>
        <taxon>Pterygota</taxon>
        <taxon>Neoptera</taxon>
        <taxon>Endopterygota</taxon>
        <taxon>Coleoptera</taxon>
        <taxon>Polyphaga</taxon>
        <taxon>Cucujiformia</taxon>
        <taxon>Curculionidae</taxon>
        <taxon>Ceutorhynchinae</taxon>
        <taxon>Ceutorhynchus</taxon>
    </lineage>
</organism>
<evidence type="ECO:0000313" key="3">
    <source>
        <dbReference type="Proteomes" id="UP001152799"/>
    </source>
</evidence>
<reference evidence="2" key="1">
    <citation type="submission" date="2022-01" db="EMBL/GenBank/DDBJ databases">
        <authorList>
            <person name="King R."/>
        </authorList>
    </citation>
    <scope>NUCLEOTIDE SEQUENCE</scope>
</reference>
<dbReference type="OrthoDB" id="6719573at2759"/>
<dbReference type="EMBL" id="OU892287">
    <property type="protein sequence ID" value="CAG9762370.1"/>
    <property type="molecule type" value="Genomic_DNA"/>
</dbReference>
<sequence>MRPKPHKRNGQLQGLALEFLKKFDVDLDKIREEVDIRRFEMIDYEEKVKFSVFGEKESICYETDFVIYNINFQAKLLTFEYAAKSELLKLEIDCKTSSITKEIQYCCNSLQRRRNLNLMFLTLISFARYLEARRLIINLLLKKNKNVTIEDNKDGGKIVVYSDTKRNIKVGVFWSLEYNSDYQISDKVEVYYKSAELPSVEDIKNQLSHLTEPHLEFIEKYHLWKKILDSLSFDPSIIVVDNDNCVDRFTGKHNGVTSTDSNGVSVIRYPNLIPKREVKIQDSDEELIDDSFSDLAINHKVQENIASTTTNDQVIYLDSPMCSNEQNSLTKATKNEVIIELPSDTEDNDVNSNLKKTNSSDSEVPSKRLKMSDDDDLEFTGITYLIPD</sequence>
<dbReference type="Proteomes" id="UP001152799">
    <property type="component" value="Chromosome 11"/>
</dbReference>
<feature type="region of interest" description="Disordered" evidence="1">
    <location>
        <begin position="344"/>
        <end position="368"/>
    </location>
</feature>
<name>A0A9N9QFB8_9CUCU</name>
<feature type="compositionally biased region" description="Polar residues" evidence="1">
    <location>
        <begin position="350"/>
        <end position="363"/>
    </location>
</feature>
<keyword evidence="3" id="KW-1185">Reference proteome</keyword>